<reference evidence="3" key="1">
    <citation type="submission" date="2022-11" db="UniProtKB">
        <authorList>
            <consortium name="WormBaseParasite"/>
        </authorList>
    </citation>
    <scope>IDENTIFICATION</scope>
</reference>
<proteinExistence type="predicted"/>
<dbReference type="InterPro" id="IPR043137">
    <property type="entry name" value="GGT_ssub_C"/>
</dbReference>
<dbReference type="GO" id="GO:0005886">
    <property type="term" value="C:plasma membrane"/>
    <property type="evidence" value="ECO:0007669"/>
    <property type="project" value="TreeGrafter"/>
</dbReference>
<dbReference type="Pfam" id="PF01019">
    <property type="entry name" value="G_glu_transpept"/>
    <property type="match status" value="1"/>
</dbReference>
<accession>A0A914D5Z8</accession>
<dbReference type="Proteomes" id="UP000887540">
    <property type="component" value="Unplaced"/>
</dbReference>
<evidence type="ECO:0000313" key="2">
    <source>
        <dbReference type="Proteomes" id="UP000887540"/>
    </source>
</evidence>
<dbReference type="Gene3D" id="3.60.20.40">
    <property type="match status" value="1"/>
</dbReference>
<dbReference type="GO" id="GO:0006751">
    <property type="term" value="P:glutathione catabolic process"/>
    <property type="evidence" value="ECO:0007669"/>
    <property type="project" value="InterPro"/>
</dbReference>
<dbReference type="SUPFAM" id="SSF56235">
    <property type="entry name" value="N-terminal nucleophile aminohydrolases (Ntn hydrolases)"/>
    <property type="match status" value="1"/>
</dbReference>
<dbReference type="PANTHER" id="PTHR11686:SF17">
    <property type="entry name" value="GAMMA-GLUTAMYLTRANSPEPTIDASE 1"/>
    <property type="match status" value="1"/>
</dbReference>
<dbReference type="PANTHER" id="PTHR11686">
    <property type="entry name" value="GAMMA GLUTAMYL TRANSPEPTIDASE"/>
    <property type="match status" value="1"/>
</dbReference>
<keyword evidence="2" id="KW-1185">Reference proteome</keyword>
<protein>
    <submittedName>
        <fullName evidence="3">Gamma-glutamyltranspeptidase</fullName>
    </submittedName>
</protein>
<dbReference type="WBParaSite" id="ACRNAN_scaffold19532.g15099.t1">
    <property type="protein sequence ID" value="ACRNAN_scaffold19532.g15099.t1"/>
    <property type="gene ID" value="ACRNAN_scaffold19532.g15099"/>
</dbReference>
<evidence type="ECO:0000256" key="1">
    <source>
        <dbReference type="PIRSR" id="PIRSR600101-2"/>
    </source>
</evidence>
<evidence type="ECO:0000313" key="3">
    <source>
        <dbReference type="WBParaSite" id="ACRNAN_scaffold19532.g15099.t1"/>
    </source>
</evidence>
<dbReference type="InterPro" id="IPR029055">
    <property type="entry name" value="Ntn_hydrolases_N"/>
</dbReference>
<feature type="binding site" evidence="1">
    <location>
        <position position="8"/>
    </location>
    <ligand>
        <name>L-glutamate</name>
        <dbReference type="ChEBI" id="CHEBI:29985"/>
    </ligand>
</feature>
<organism evidence="2 3">
    <name type="scientific">Acrobeloides nanus</name>
    <dbReference type="NCBI Taxonomy" id="290746"/>
    <lineage>
        <taxon>Eukaryota</taxon>
        <taxon>Metazoa</taxon>
        <taxon>Ecdysozoa</taxon>
        <taxon>Nematoda</taxon>
        <taxon>Chromadorea</taxon>
        <taxon>Rhabditida</taxon>
        <taxon>Tylenchina</taxon>
        <taxon>Cephalobomorpha</taxon>
        <taxon>Cephaloboidea</taxon>
        <taxon>Cephalobidae</taxon>
        <taxon>Acrobeloides</taxon>
    </lineage>
</organism>
<name>A0A914D5Z8_9BILA</name>
<dbReference type="AlphaFoldDB" id="A0A914D5Z8"/>
<dbReference type="InterPro" id="IPR000101">
    <property type="entry name" value="GGT_peptidase"/>
</dbReference>
<sequence length="107" mass="11764">MVMGASGGSKIISALAKPIIRVLCFNETIKEAIDAPTLHNQFTPDITQYETAVPKQLLSDLEAYFKQSFKLTSGFEGIAQGIVINDDGQIYANGDFRRKSNQHPEGF</sequence>
<dbReference type="GO" id="GO:0036374">
    <property type="term" value="F:glutathione hydrolase activity"/>
    <property type="evidence" value="ECO:0007669"/>
    <property type="project" value="InterPro"/>
</dbReference>